<reference evidence="3" key="1">
    <citation type="submission" date="2022-07" db="EMBL/GenBank/DDBJ databases">
        <title>Phylogenomic reconstructions and comparative analyses of Kickxellomycotina fungi.</title>
        <authorList>
            <person name="Reynolds N.K."/>
            <person name="Stajich J.E."/>
            <person name="Barry K."/>
            <person name="Grigoriev I.V."/>
            <person name="Crous P."/>
            <person name="Smith M.E."/>
        </authorList>
    </citation>
    <scope>NUCLEOTIDE SEQUENCE</scope>
    <source>
        <strain evidence="3">CBS 109367</strain>
    </source>
</reference>
<evidence type="ECO:0008006" key="5">
    <source>
        <dbReference type="Google" id="ProtNLM"/>
    </source>
</evidence>
<comment type="similarity">
    <text evidence="1">Belongs to the PDCD5 family.</text>
</comment>
<dbReference type="AlphaFoldDB" id="A0A9W8L729"/>
<dbReference type="EMBL" id="JANBTX010000013">
    <property type="protein sequence ID" value="KAJ2690316.1"/>
    <property type="molecule type" value="Genomic_DNA"/>
</dbReference>
<evidence type="ECO:0000313" key="4">
    <source>
        <dbReference type="Proteomes" id="UP001151516"/>
    </source>
</evidence>
<dbReference type="GO" id="GO:0005634">
    <property type="term" value="C:nucleus"/>
    <property type="evidence" value="ECO:0007669"/>
    <property type="project" value="TreeGrafter"/>
</dbReference>
<keyword evidence="4" id="KW-1185">Reference proteome</keyword>
<protein>
    <recommendedName>
        <fullName evidence="5">DNA-binding TFAR19-related protein</fullName>
    </recommendedName>
</protein>
<proteinExistence type="inferred from homology"/>
<dbReference type="Gene3D" id="1.10.8.140">
    <property type="entry name" value="PDCD5-like"/>
    <property type="match status" value="1"/>
</dbReference>
<comment type="caution">
    <text evidence="3">The sequence shown here is derived from an EMBL/GenBank/DDBJ whole genome shotgun (WGS) entry which is preliminary data.</text>
</comment>
<evidence type="ECO:0000313" key="3">
    <source>
        <dbReference type="EMBL" id="KAJ2690316.1"/>
    </source>
</evidence>
<evidence type="ECO:0000256" key="2">
    <source>
        <dbReference type="SAM" id="MobiDB-lite"/>
    </source>
</evidence>
<dbReference type="OrthoDB" id="10252486at2759"/>
<feature type="region of interest" description="Disordered" evidence="2">
    <location>
        <begin position="12"/>
        <end position="39"/>
    </location>
</feature>
<dbReference type="Pfam" id="PF01984">
    <property type="entry name" value="dsDNA_bind"/>
    <property type="match status" value="1"/>
</dbReference>
<dbReference type="PANTHER" id="PTHR10840:SF0">
    <property type="entry name" value="PROGRAMMED CELL DEATH PROTEIN 5"/>
    <property type="match status" value="1"/>
</dbReference>
<dbReference type="InterPro" id="IPR002836">
    <property type="entry name" value="PDCD5-like"/>
</dbReference>
<dbReference type="GO" id="GO:0003677">
    <property type="term" value="F:DNA binding"/>
    <property type="evidence" value="ECO:0007669"/>
    <property type="project" value="InterPro"/>
</dbReference>
<gene>
    <name evidence="3" type="ORF">IWW39_000867</name>
</gene>
<dbReference type="GO" id="GO:0005829">
    <property type="term" value="C:cytosol"/>
    <property type="evidence" value="ECO:0007669"/>
    <property type="project" value="TreeGrafter"/>
</dbReference>
<organism evidence="3 4">
    <name type="scientific">Coemansia spiralis</name>
    <dbReference type="NCBI Taxonomy" id="417178"/>
    <lineage>
        <taxon>Eukaryota</taxon>
        <taxon>Fungi</taxon>
        <taxon>Fungi incertae sedis</taxon>
        <taxon>Zoopagomycota</taxon>
        <taxon>Kickxellomycotina</taxon>
        <taxon>Kickxellomycetes</taxon>
        <taxon>Kickxellales</taxon>
        <taxon>Kickxellaceae</taxon>
        <taxon>Coemansia</taxon>
    </lineage>
</organism>
<dbReference type="InterPro" id="IPR036883">
    <property type="entry name" value="PDCD5-like_sf"/>
</dbReference>
<evidence type="ECO:0000256" key="1">
    <source>
        <dbReference type="ARBA" id="ARBA00010490"/>
    </source>
</evidence>
<name>A0A9W8L729_9FUNG</name>
<dbReference type="Proteomes" id="UP001151516">
    <property type="component" value="Unassembled WGS sequence"/>
</dbReference>
<dbReference type="PANTHER" id="PTHR10840">
    <property type="entry name" value="PROGRAMMED CELL DEATH PROTEIN 5"/>
    <property type="match status" value="1"/>
</dbReference>
<dbReference type="SUPFAM" id="SSF46950">
    <property type="entry name" value="Double-stranded DNA-binding domain"/>
    <property type="match status" value="1"/>
</dbReference>
<accession>A0A9W8L729</accession>
<sequence length="127" mass="14396">MDKVDLDAIKAQLGGAGGGSGANVSDKGGNAEMSKQEEQRQDMLVQVLTPEAMLRLKQMAIVKQDKVRAVEDMLLRMAQMKQIRNRVTEDELKGMLMQINAEHDKETKIVYSRKVYESEDEDEYDFD</sequence>